<protein>
    <recommendedName>
        <fullName evidence="4">DUF2812 domain-containing protein</fullName>
    </recommendedName>
</protein>
<dbReference type="Pfam" id="PF11193">
    <property type="entry name" value="DUF2812"/>
    <property type="match status" value="1"/>
</dbReference>
<sequence length="179" mass="21160">MKKVMYRLYLDYEKEEKWINEMAAQGWNLEKFSLGRFTFSKGEPKAFIFRNEFIMRMPSNEKKEYFELLNDSGITIVKEFGGWIYMKKPADQGPFELYTDSKSRLSYYKGMLNVFYLLFLLNVVLGISNLNLFDDRTTWGYLNPTVGSICLVVSLLLLFPIIKIVKRKKSIEKQQGFFE</sequence>
<dbReference type="RefSeq" id="WP_066400490.1">
    <property type="nucleotide sequence ID" value="NZ_JAGIKZ010000012.1"/>
</dbReference>
<evidence type="ECO:0000313" key="3">
    <source>
        <dbReference type="Proteomes" id="UP001519293"/>
    </source>
</evidence>
<evidence type="ECO:0008006" key="4">
    <source>
        <dbReference type="Google" id="ProtNLM"/>
    </source>
</evidence>
<reference evidence="2 3" key="1">
    <citation type="submission" date="2021-03" db="EMBL/GenBank/DDBJ databases">
        <title>Genomic Encyclopedia of Type Strains, Phase IV (KMG-IV): sequencing the most valuable type-strain genomes for metagenomic binning, comparative biology and taxonomic classification.</title>
        <authorList>
            <person name="Goeker M."/>
        </authorList>
    </citation>
    <scope>NUCLEOTIDE SEQUENCE [LARGE SCALE GENOMIC DNA]</scope>
    <source>
        <strain evidence="2 3">DSM 26675</strain>
    </source>
</reference>
<keyword evidence="1" id="KW-1133">Transmembrane helix</keyword>
<keyword evidence="3" id="KW-1185">Reference proteome</keyword>
<dbReference type="Proteomes" id="UP001519293">
    <property type="component" value="Unassembled WGS sequence"/>
</dbReference>
<organism evidence="2 3">
    <name type="scientific">Cytobacillus eiseniae</name>
    <dbReference type="NCBI Taxonomy" id="762947"/>
    <lineage>
        <taxon>Bacteria</taxon>
        <taxon>Bacillati</taxon>
        <taxon>Bacillota</taxon>
        <taxon>Bacilli</taxon>
        <taxon>Bacillales</taxon>
        <taxon>Bacillaceae</taxon>
        <taxon>Cytobacillus</taxon>
    </lineage>
</organism>
<dbReference type="InterPro" id="IPR021359">
    <property type="entry name" value="DUF2812"/>
</dbReference>
<keyword evidence="1" id="KW-0472">Membrane</keyword>
<gene>
    <name evidence="2" type="ORF">J2Z40_002383</name>
</gene>
<evidence type="ECO:0000313" key="2">
    <source>
        <dbReference type="EMBL" id="MBP2241811.1"/>
    </source>
</evidence>
<feature type="transmembrane region" description="Helical" evidence="1">
    <location>
        <begin position="114"/>
        <end position="133"/>
    </location>
</feature>
<proteinExistence type="predicted"/>
<comment type="caution">
    <text evidence="2">The sequence shown here is derived from an EMBL/GenBank/DDBJ whole genome shotgun (WGS) entry which is preliminary data.</text>
</comment>
<dbReference type="EMBL" id="JAGIKZ010000012">
    <property type="protein sequence ID" value="MBP2241811.1"/>
    <property type="molecule type" value="Genomic_DNA"/>
</dbReference>
<keyword evidence="1" id="KW-0812">Transmembrane</keyword>
<name>A0ABS4RHA8_9BACI</name>
<evidence type="ECO:0000256" key="1">
    <source>
        <dbReference type="SAM" id="Phobius"/>
    </source>
</evidence>
<accession>A0ABS4RHA8</accession>
<feature type="transmembrane region" description="Helical" evidence="1">
    <location>
        <begin position="145"/>
        <end position="165"/>
    </location>
</feature>